<feature type="domain" description="Serine aminopeptidase S33" evidence="3">
    <location>
        <begin position="240"/>
        <end position="324"/>
    </location>
</feature>
<dbReference type="EMBL" id="JABMCI010000067">
    <property type="protein sequence ID" value="NUU18515.1"/>
    <property type="molecule type" value="Genomic_DNA"/>
</dbReference>
<name>A0A7Y6A2P6_9CELL</name>
<evidence type="ECO:0000313" key="5">
    <source>
        <dbReference type="Proteomes" id="UP000565724"/>
    </source>
</evidence>
<reference evidence="4 5" key="1">
    <citation type="submission" date="2020-05" db="EMBL/GenBank/DDBJ databases">
        <title>Genome Sequencing of Type Strains.</title>
        <authorList>
            <person name="Lemaire J.F."/>
            <person name="Inderbitzin P."/>
            <person name="Gregorio O.A."/>
            <person name="Collins S.B."/>
            <person name="Wespe N."/>
            <person name="Knight-Connoni V."/>
        </authorList>
    </citation>
    <scope>NUCLEOTIDE SEQUENCE [LARGE SCALE GENOMIC DNA]</scope>
    <source>
        <strain evidence="4 5">ATCC 25174</strain>
    </source>
</reference>
<dbReference type="PRINTS" id="PR00793">
    <property type="entry name" value="PROAMNOPTASE"/>
</dbReference>
<organism evidence="4 5">
    <name type="scientific">Cellulomonas humilata</name>
    <dbReference type="NCBI Taxonomy" id="144055"/>
    <lineage>
        <taxon>Bacteria</taxon>
        <taxon>Bacillati</taxon>
        <taxon>Actinomycetota</taxon>
        <taxon>Actinomycetes</taxon>
        <taxon>Micrococcales</taxon>
        <taxon>Cellulomonadaceae</taxon>
        <taxon>Cellulomonas</taxon>
    </lineage>
</organism>
<evidence type="ECO:0000313" key="4">
    <source>
        <dbReference type="EMBL" id="NUU18515.1"/>
    </source>
</evidence>
<feature type="transmembrane region" description="Helical" evidence="2">
    <location>
        <begin position="23"/>
        <end position="43"/>
    </location>
</feature>
<dbReference type="InterPro" id="IPR002410">
    <property type="entry name" value="Peptidase_S33"/>
</dbReference>
<feature type="transmembrane region" description="Helical" evidence="2">
    <location>
        <begin position="112"/>
        <end position="133"/>
    </location>
</feature>
<keyword evidence="5" id="KW-1185">Reference proteome</keyword>
<comment type="caution">
    <text evidence="4">The sequence shown here is derived from an EMBL/GenBank/DDBJ whole genome shotgun (WGS) entry which is preliminary data.</text>
</comment>
<evidence type="ECO:0000259" key="3">
    <source>
        <dbReference type="Pfam" id="PF12146"/>
    </source>
</evidence>
<keyword evidence="2" id="KW-0812">Transmembrane</keyword>
<feature type="transmembrane region" description="Helical" evidence="2">
    <location>
        <begin position="145"/>
        <end position="166"/>
    </location>
</feature>
<feature type="transmembrane region" description="Helical" evidence="2">
    <location>
        <begin position="49"/>
        <end position="67"/>
    </location>
</feature>
<sequence>MSPVLTDDRSAWHLPHPGALRRWAPLAGVLALAALTGLLTGQVAPLGPVSSVGALVVMATGAGLGLVGGRVVRSAWVVVPLAVVHVAAIEIARSDVLLPTVHDVRIDSIWGLLALVLGRGVHALLLVLPMILGARVGAGRPRRRAGAVGTAVVGALTLGLAVVVALPAGTPPVRDADGEIVPGSVATLDTVWLGGDPHSVLVRAADPDAPVLLYLSGGPGQSDLALARVLSEPWVDDVVFATFDQRGNGTSYAALLPTEEATLDRAVADVIDLTLHLRARFDEDKVILMGESWGTILGVLAVERRPDLFHAYLGSGQMVDVTETDRRIYRDLVDYADRTGDRAVADLTERIGEPPYADLPWANADVMLAYEYLYGPYTPSEGYLARGEASGLDAFGVRGVEYTFLDKVDVLRGLMDTFAVMYPQIQGLDLRQEVPRLEVPVFVLDGAAELDGRRDLALEWYAALDAPQKRLVTFQDAAHAVAFEQAGAVDRLLVEEVLPLVGER</sequence>
<evidence type="ECO:0000256" key="2">
    <source>
        <dbReference type="SAM" id="Phobius"/>
    </source>
</evidence>
<protein>
    <submittedName>
        <fullName evidence="4">Alpha/beta hydrolase</fullName>
    </submittedName>
</protein>
<keyword evidence="2" id="KW-0472">Membrane</keyword>
<feature type="transmembrane region" description="Helical" evidence="2">
    <location>
        <begin position="74"/>
        <end position="92"/>
    </location>
</feature>
<dbReference type="Proteomes" id="UP000565724">
    <property type="component" value="Unassembled WGS sequence"/>
</dbReference>
<dbReference type="GO" id="GO:0008233">
    <property type="term" value="F:peptidase activity"/>
    <property type="evidence" value="ECO:0007669"/>
    <property type="project" value="InterPro"/>
</dbReference>
<gene>
    <name evidence="4" type="ORF">HP550_14760</name>
</gene>
<dbReference type="GO" id="GO:0006508">
    <property type="term" value="P:proteolysis"/>
    <property type="evidence" value="ECO:0007669"/>
    <property type="project" value="InterPro"/>
</dbReference>
<proteinExistence type="predicted"/>
<dbReference type="SUPFAM" id="SSF53474">
    <property type="entry name" value="alpha/beta-Hydrolases"/>
    <property type="match status" value="1"/>
</dbReference>
<dbReference type="InterPro" id="IPR029058">
    <property type="entry name" value="AB_hydrolase_fold"/>
</dbReference>
<dbReference type="AlphaFoldDB" id="A0A7Y6A2P6"/>
<dbReference type="Gene3D" id="3.40.50.1820">
    <property type="entry name" value="alpha/beta hydrolase"/>
    <property type="match status" value="1"/>
</dbReference>
<keyword evidence="1 4" id="KW-0378">Hydrolase</keyword>
<dbReference type="InterPro" id="IPR022742">
    <property type="entry name" value="Hydrolase_4"/>
</dbReference>
<dbReference type="Pfam" id="PF12146">
    <property type="entry name" value="Hydrolase_4"/>
    <property type="match status" value="1"/>
</dbReference>
<accession>A0A7Y6A2P6</accession>
<keyword evidence="2" id="KW-1133">Transmembrane helix</keyword>
<evidence type="ECO:0000256" key="1">
    <source>
        <dbReference type="ARBA" id="ARBA00022801"/>
    </source>
</evidence>